<gene>
    <name evidence="1" type="ORF">RM573_01470</name>
</gene>
<evidence type="ECO:0000313" key="1">
    <source>
        <dbReference type="EMBL" id="MDT0602256.1"/>
    </source>
</evidence>
<sequence>MNKYFKTSFFVLLFTLLGCNNGEEPISELDNPELVTVAFFNALYNEKDIKKAASVCSPKLARIILHYKSTKAVGRHLFNMSYDNVEIAPDDSGVKVREQFKNKAIITVYFDGYYNDDKLKDVKRVSLVQIDDRWVIDKIMKDPF</sequence>
<evidence type="ECO:0008006" key="3">
    <source>
        <dbReference type="Google" id="ProtNLM"/>
    </source>
</evidence>
<protein>
    <recommendedName>
        <fullName evidence="3">DUF4878 domain-containing protein</fullName>
    </recommendedName>
</protein>
<evidence type="ECO:0000313" key="2">
    <source>
        <dbReference type="Proteomes" id="UP001266357"/>
    </source>
</evidence>
<keyword evidence="2" id="KW-1185">Reference proteome</keyword>
<accession>A0ABU2ZWF3</accession>
<dbReference type="Proteomes" id="UP001266357">
    <property type="component" value="Unassembled WGS sequence"/>
</dbReference>
<dbReference type="RefSeq" id="WP_311576145.1">
    <property type="nucleotide sequence ID" value="NZ_JAVRIF010000001.1"/>
</dbReference>
<dbReference type="EMBL" id="JAVRIF010000001">
    <property type="protein sequence ID" value="MDT0602256.1"/>
    <property type="molecule type" value="Genomic_DNA"/>
</dbReference>
<organism evidence="1 2">
    <name type="scientific">Thalassotalea castellviae</name>
    <dbReference type="NCBI Taxonomy" id="3075612"/>
    <lineage>
        <taxon>Bacteria</taxon>
        <taxon>Pseudomonadati</taxon>
        <taxon>Pseudomonadota</taxon>
        <taxon>Gammaproteobacteria</taxon>
        <taxon>Alteromonadales</taxon>
        <taxon>Colwelliaceae</taxon>
        <taxon>Thalassotalea</taxon>
    </lineage>
</organism>
<name>A0ABU2ZWF3_9GAMM</name>
<reference evidence="1 2" key="1">
    <citation type="submission" date="2023-09" db="EMBL/GenBank/DDBJ databases">
        <authorList>
            <person name="Rey-Velasco X."/>
        </authorList>
    </citation>
    <scope>NUCLEOTIDE SEQUENCE [LARGE SCALE GENOMIC DNA]</scope>
    <source>
        <strain evidence="1 2">W431</strain>
    </source>
</reference>
<proteinExistence type="predicted"/>
<comment type="caution">
    <text evidence="1">The sequence shown here is derived from an EMBL/GenBank/DDBJ whole genome shotgun (WGS) entry which is preliminary data.</text>
</comment>
<dbReference type="PROSITE" id="PS51257">
    <property type="entry name" value="PROKAR_LIPOPROTEIN"/>
    <property type="match status" value="1"/>
</dbReference>